<feature type="transmembrane region" description="Helical" evidence="7">
    <location>
        <begin position="152"/>
        <end position="175"/>
    </location>
</feature>
<reference evidence="10" key="1">
    <citation type="submission" date="2015-09" db="EMBL/GenBank/DDBJ databases">
        <authorList>
            <person name="Graham D.E."/>
            <person name="Mahan K.M."/>
            <person name="Klingeman D.M."/>
            <person name="Fida T."/>
            <person name="Giannone R.J."/>
            <person name="Hettich R.L."/>
            <person name="Parry R.J."/>
            <person name="Spain J.C."/>
        </authorList>
    </citation>
    <scope>NUCLEOTIDE SEQUENCE [LARGE SCALE GENOMIC DNA]</scope>
    <source>
        <strain evidence="10">JCM 4701</strain>
    </source>
</reference>
<evidence type="ECO:0000256" key="7">
    <source>
        <dbReference type="RuleBase" id="RU363032"/>
    </source>
</evidence>
<keyword evidence="4 7" id="KW-0812">Transmembrane</keyword>
<protein>
    <submittedName>
        <fullName evidence="9">ABC transporter permease</fullName>
    </submittedName>
</protein>
<feature type="transmembrane region" description="Helical" evidence="7">
    <location>
        <begin position="120"/>
        <end position="140"/>
    </location>
</feature>
<evidence type="ECO:0000313" key="10">
    <source>
        <dbReference type="Proteomes" id="UP000236047"/>
    </source>
</evidence>
<comment type="similarity">
    <text evidence="7">Belongs to the binding-protein-dependent transport system permease family.</text>
</comment>
<dbReference type="EMBL" id="LJSN01000003">
    <property type="protein sequence ID" value="PNE37758.1"/>
    <property type="molecule type" value="Genomic_DNA"/>
</dbReference>
<comment type="subcellular location">
    <subcellularLocation>
        <location evidence="1 7">Cell membrane</location>
        <topology evidence="1 7">Multi-pass membrane protein</topology>
    </subcellularLocation>
</comment>
<evidence type="ECO:0000256" key="2">
    <source>
        <dbReference type="ARBA" id="ARBA00022448"/>
    </source>
</evidence>
<dbReference type="Gene3D" id="1.10.3720.10">
    <property type="entry name" value="MetI-like"/>
    <property type="match status" value="1"/>
</dbReference>
<feature type="transmembrane region" description="Helical" evidence="7">
    <location>
        <begin position="249"/>
        <end position="271"/>
    </location>
</feature>
<accession>A0A2N8P9Q4</accession>
<dbReference type="Proteomes" id="UP000236047">
    <property type="component" value="Unassembled WGS sequence"/>
</dbReference>
<proteinExistence type="inferred from homology"/>
<comment type="caution">
    <text evidence="9">The sequence shown here is derived from an EMBL/GenBank/DDBJ whole genome shotgun (WGS) entry which is preliminary data.</text>
</comment>
<keyword evidence="3" id="KW-1003">Cell membrane</keyword>
<feature type="transmembrane region" description="Helical" evidence="7">
    <location>
        <begin position="187"/>
        <end position="210"/>
    </location>
</feature>
<gene>
    <name evidence="9" type="ORF">AOB60_26350</name>
</gene>
<evidence type="ECO:0000256" key="3">
    <source>
        <dbReference type="ARBA" id="ARBA00022475"/>
    </source>
</evidence>
<keyword evidence="6 7" id="KW-0472">Membrane</keyword>
<feature type="domain" description="ABC transmembrane type-1" evidence="8">
    <location>
        <begin position="114"/>
        <end position="314"/>
    </location>
</feature>
<keyword evidence="5 7" id="KW-1133">Transmembrane helix</keyword>
<evidence type="ECO:0000256" key="1">
    <source>
        <dbReference type="ARBA" id="ARBA00004651"/>
    </source>
</evidence>
<evidence type="ECO:0000256" key="6">
    <source>
        <dbReference type="ARBA" id="ARBA00023136"/>
    </source>
</evidence>
<evidence type="ECO:0000259" key="8">
    <source>
        <dbReference type="PROSITE" id="PS50928"/>
    </source>
</evidence>
<keyword evidence="10" id="KW-1185">Reference proteome</keyword>
<keyword evidence="2 7" id="KW-0813">Transport</keyword>
<evidence type="ECO:0000256" key="4">
    <source>
        <dbReference type="ARBA" id="ARBA00022692"/>
    </source>
</evidence>
<evidence type="ECO:0000256" key="5">
    <source>
        <dbReference type="ARBA" id="ARBA00022989"/>
    </source>
</evidence>
<organism evidence="9 10">
    <name type="scientific">Streptomyces noursei</name>
    <name type="common">Streptomyces albulus</name>
    <dbReference type="NCBI Taxonomy" id="1971"/>
    <lineage>
        <taxon>Bacteria</taxon>
        <taxon>Bacillati</taxon>
        <taxon>Actinomycetota</taxon>
        <taxon>Actinomycetes</taxon>
        <taxon>Kitasatosporales</taxon>
        <taxon>Streptomycetaceae</taxon>
        <taxon>Streptomyces</taxon>
    </lineage>
</organism>
<sequence length="332" mass="34448">MAAVPGRVACGGAVRSGVPRYVLRRSIAALAVVWGSVTVAFVALHLIGGSPVDAVVGPTVSATPGLRQQIIRAYGFDQPLVVQYGVWLGKLLTGDLGYSYQLNEPVPRVLADQLGPTCQLALAAVGVAVVVALATALLAAGRGRVIGAVVSAVEMAAVSVPQFWFGLLALSVVSFRWRLLPIAGDQGVASLVLPAVTLAVPVTGTLAQVVRAGLEEALAQPFALTVRARGVRESVLRVRHALRHAALPALNLAGWIAGSLLSGAVLVETVFARPGVGRVLITAVTAQDTPVVMAVVMLSATTFTVINLLVDLLVPLLDPRLRDGRAMREARA</sequence>
<name>A0A2N8P9Q4_STRNR</name>
<dbReference type="Pfam" id="PF00528">
    <property type="entry name" value="BPD_transp_1"/>
    <property type="match status" value="1"/>
</dbReference>
<feature type="transmembrane region" description="Helical" evidence="7">
    <location>
        <begin position="291"/>
        <end position="317"/>
    </location>
</feature>
<dbReference type="PANTHER" id="PTHR43163">
    <property type="entry name" value="DIPEPTIDE TRANSPORT SYSTEM PERMEASE PROTEIN DPPB-RELATED"/>
    <property type="match status" value="1"/>
</dbReference>
<dbReference type="PANTHER" id="PTHR43163:SF6">
    <property type="entry name" value="DIPEPTIDE TRANSPORT SYSTEM PERMEASE PROTEIN DPPB-RELATED"/>
    <property type="match status" value="1"/>
</dbReference>
<dbReference type="GO" id="GO:0005886">
    <property type="term" value="C:plasma membrane"/>
    <property type="evidence" value="ECO:0007669"/>
    <property type="project" value="UniProtKB-SubCell"/>
</dbReference>
<dbReference type="SUPFAM" id="SSF161098">
    <property type="entry name" value="MetI-like"/>
    <property type="match status" value="1"/>
</dbReference>
<feature type="transmembrane region" description="Helical" evidence="7">
    <location>
        <begin position="27"/>
        <end position="47"/>
    </location>
</feature>
<dbReference type="AlphaFoldDB" id="A0A2N8P9Q4"/>
<dbReference type="PROSITE" id="PS50928">
    <property type="entry name" value="ABC_TM1"/>
    <property type="match status" value="1"/>
</dbReference>
<dbReference type="InterPro" id="IPR000515">
    <property type="entry name" value="MetI-like"/>
</dbReference>
<dbReference type="InterPro" id="IPR035906">
    <property type="entry name" value="MetI-like_sf"/>
</dbReference>
<dbReference type="GO" id="GO:0071916">
    <property type="term" value="F:dipeptide transmembrane transporter activity"/>
    <property type="evidence" value="ECO:0007669"/>
    <property type="project" value="TreeGrafter"/>
</dbReference>
<evidence type="ECO:0000313" key="9">
    <source>
        <dbReference type="EMBL" id="PNE37758.1"/>
    </source>
</evidence>